<dbReference type="InterPro" id="IPR036591">
    <property type="entry name" value="YggU-like_sf"/>
</dbReference>
<dbReference type="EMBL" id="UINC01212871">
    <property type="protein sequence ID" value="SVE37386.1"/>
    <property type="molecule type" value="Genomic_DNA"/>
</dbReference>
<reference evidence="2" key="1">
    <citation type="submission" date="2018-05" db="EMBL/GenBank/DDBJ databases">
        <authorList>
            <person name="Lanie J.A."/>
            <person name="Ng W.-L."/>
            <person name="Kazmierczak K.M."/>
            <person name="Andrzejewski T.M."/>
            <person name="Davidsen T.M."/>
            <person name="Wayne K.J."/>
            <person name="Tettelin H."/>
            <person name="Glass J.I."/>
            <person name="Rusch D."/>
            <person name="Podicherti R."/>
            <person name="Tsui H.-C.T."/>
            <person name="Winkler M.E."/>
        </authorList>
    </citation>
    <scope>NUCLEOTIDE SEQUENCE</scope>
</reference>
<organism evidence="2">
    <name type="scientific">marine metagenome</name>
    <dbReference type="NCBI Taxonomy" id="408172"/>
    <lineage>
        <taxon>unclassified sequences</taxon>
        <taxon>metagenomes</taxon>
        <taxon>ecological metagenomes</taxon>
    </lineage>
</organism>
<dbReference type="HAMAP" id="MF_00634">
    <property type="entry name" value="UPF0235"/>
    <property type="match status" value="1"/>
</dbReference>
<accession>A0A383CYL2</accession>
<dbReference type="Gene3D" id="3.30.1200.10">
    <property type="entry name" value="YggU-like"/>
    <property type="match status" value="1"/>
</dbReference>
<dbReference type="PANTHER" id="PTHR13420">
    <property type="entry name" value="UPF0235 PROTEIN C15ORF40"/>
    <property type="match status" value="1"/>
</dbReference>
<feature type="non-terminal residue" evidence="2">
    <location>
        <position position="82"/>
    </location>
</feature>
<evidence type="ECO:0000313" key="2">
    <source>
        <dbReference type="EMBL" id="SVE37386.1"/>
    </source>
</evidence>
<dbReference type="AlphaFoldDB" id="A0A383CYL2"/>
<dbReference type="SMART" id="SM01152">
    <property type="entry name" value="DUF167"/>
    <property type="match status" value="1"/>
</dbReference>
<proteinExistence type="inferred from homology"/>
<dbReference type="Pfam" id="PF02594">
    <property type="entry name" value="DUF167"/>
    <property type="match status" value="1"/>
</dbReference>
<sequence>MALNIKDCEDGVQFSAIIQPRASRNKIIGLYDNFLKIQLTSPPVDGAANKMCIKFLAKILSVSQSQITIVSGLQGRKKVIRV</sequence>
<dbReference type="NCBIfam" id="TIGR00251">
    <property type="entry name" value="DUF167 family protein"/>
    <property type="match status" value="1"/>
</dbReference>
<comment type="similarity">
    <text evidence="1">Belongs to the UPF0235 family.</text>
</comment>
<gene>
    <name evidence="2" type="ORF">METZ01_LOCUS490240</name>
</gene>
<evidence type="ECO:0000256" key="1">
    <source>
        <dbReference type="ARBA" id="ARBA00010364"/>
    </source>
</evidence>
<name>A0A383CYL2_9ZZZZ</name>
<dbReference type="SUPFAM" id="SSF69786">
    <property type="entry name" value="YggU-like"/>
    <property type="match status" value="1"/>
</dbReference>
<dbReference type="InterPro" id="IPR003746">
    <property type="entry name" value="DUF167"/>
</dbReference>
<dbReference type="GO" id="GO:0005737">
    <property type="term" value="C:cytoplasm"/>
    <property type="evidence" value="ECO:0007669"/>
    <property type="project" value="TreeGrafter"/>
</dbReference>
<dbReference type="PANTHER" id="PTHR13420:SF7">
    <property type="entry name" value="UPF0235 PROTEIN C15ORF40"/>
    <property type="match status" value="1"/>
</dbReference>
<protein>
    <submittedName>
        <fullName evidence="2">Uncharacterized protein</fullName>
    </submittedName>
</protein>